<reference evidence="8 9" key="1">
    <citation type="journal article" date="2018" name="Nat. Ecol. Evol.">
        <title>Pezizomycetes genomes reveal the molecular basis of ectomycorrhizal truffle lifestyle.</title>
        <authorList>
            <person name="Murat C."/>
            <person name="Payen T."/>
            <person name="Noel B."/>
            <person name="Kuo A."/>
            <person name="Morin E."/>
            <person name="Chen J."/>
            <person name="Kohler A."/>
            <person name="Krizsan K."/>
            <person name="Balestrini R."/>
            <person name="Da Silva C."/>
            <person name="Montanini B."/>
            <person name="Hainaut M."/>
            <person name="Levati E."/>
            <person name="Barry K.W."/>
            <person name="Belfiori B."/>
            <person name="Cichocki N."/>
            <person name="Clum A."/>
            <person name="Dockter R.B."/>
            <person name="Fauchery L."/>
            <person name="Guy J."/>
            <person name="Iotti M."/>
            <person name="Le Tacon F."/>
            <person name="Lindquist E.A."/>
            <person name="Lipzen A."/>
            <person name="Malagnac F."/>
            <person name="Mello A."/>
            <person name="Molinier V."/>
            <person name="Miyauchi S."/>
            <person name="Poulain J."/>
            <person name="Riccioni C."/>
            <person name="Rubini A."/>
            <person name="Sitrit Y."/>
            <person name="Splivallo R."/>
            <person name="Traeger S."/>
            <person name="Wang M."/>
            <person name="Zifcakova L."/>
            <person name="Wipf D."/>
            <person name="Zambonelli A."/>
            <person name="Paolocci F."/>
            <person name="Nowrousian M."/>
            <person name="Ottonello S."/>
            <person name="Baldrian P."/>
            <person name="Spatafora J.W."/>
            <person name="Henrissat B."/>
            <person name="Nagy L.G."/>
            <person name="Aury J.M."/>
            <person name="Wincker P."/>
            <person name="Grigoriev I.V."/>
            <person name="Bonfante P."/>
            <person name="Martin F.M."/>
        </authorList>
    </citation>
    <scope>NUCLEOTIDE SEQUENCE [LARGE SCALE GENOMIC DNA]</scope>
    <source>
        <strain evidence="8 9">RN42</strain>
    </source>
</reference>
<evidence type="ECO:0000256" key="6">
    <source>
        <dbReference type="RuleBase" id="RU003908"/>
    </source>
</evidence>
<dbReference type="InterPro" id="IPR005455">
    <property type="entry name" value="PFN_euk"/>
</dbReference>
<evidence type="ECO:0000256" key="1">
    <source>
        <dbReference type="ARBA" id="ARBA00004245"/>
    </source>
</evidence>
<comment type="subunit">
    <text evidence="6">Occurs in many kinds of cells as a complex with monomeric actin in a 1:1 ratio.</text>
</comment>
<dbReference type="PANTHER" id="PTHR11604">
    <property type="entry name" value="PROFILIN"/>
    <property type="match status" value="1"/>
</dbReference>
<accession>A0A3N4I176</accession>
<comment type="similarity">
    <text evidence="2 7">Belongs to the profilin family.</text>
</comment>
<comment type="function">
    <text evidence="6">Binds to actin and affects the structure of the cytoskeleton. At high concentrations, profilin prevents the polymerization of actin, whereas it enhances it at low concentrations.</text>
</comment>
<dbReference type="AlphaFoldDB" id="A0A3N4I176"/>
<keyword evidence="5 6" id="KW-0206">Cytoskeleton</keyword>
<dbReference type="SMART" id="SM00392">
    <property type="entry name" value="PROF"/>
    <property type="match status" value="1"/>
</dbReference>
<dbReference type="SUPFAM" id="SSF55770">
    <property type="entry name" value="Profilin (actin-binding protein)"/>
    <property type="match status" value="1"/>
</dbReference>
<keyword evidence="9" id="KW-1185">Reference proteome</keyword>
<evidence type="ECO:0000256" key="3">
    <source>
        <dbReference type="ARBA" id="ARBA00022490"/>
    </source>
</evidence>
<dbReference type="OrthoDB" id="421374at2759"/>
<evidence type="ECO:0000256" key="2">
    <source>
        <dbReference type="ARBA" id="ARBA00010058"/>
    </source>
</evidence>
<proteinExistence type="inferred from homology"/>
<dbReference type="InterPro" id="IPR036140">
    <property type="entry name" value="PFN_sf"/>
</dbReference>
<dbReference type="GO" id="GO:0005856">
    <property type="term" value="C:cytoskeleton"/>
    <property type="evidence" value="ECO:0007669"/>
    <property type="project" value="UniProtKB-SubCell"/>
</dbReference>
<dbReference type="Gene3D" id="3.30.450.30">
    <property type="entry name" value="Dynein light chain 2a, cytoplasmic"/>
    <property type="match status" value="1"/>
</dbReference>
<dbReference type="GO" id="GO:0003785">
    <property type="term" value="F:actin monomer binding"/>
    <property type="evidence" value="ECO:0007669"/>
    <property type="project" value="TreeGrafter"/>
</dbReference>
<dbReference type="Pfam" id="PF00235">
    <property type="entry name" value="Profilin"/>
    <property type="match status" value="1"/>
</dbReference>
<organism evidence="8 9">
    <name type="scientific">Ascobolus immersus RN42</name>
    <dbReference type="NCBI Taxonomy" id="1160509"/>
    <lineage>
        <taxon>Eukaryota</taxon>
        <taxon>Fungi</taxon>
        <taxon>Dikarya</taxon>
        <taxon>Ascomycota</taxon>
        <taxon>Pezizomycotina</taxon>
        <taxon>Pezizomycetes</taxon>
        <taxon>Pezizales</taxon>
        <taxon>Ascobolaceae</taxon>
        <taxon>Ascobolus</taxon>
    </lineage>
</organism>
<keyword evidence="3" id="KW-0963">Cytoplasm</keyword>
<dbReference type="PRINTS" id="PR01640">
    <property type="entry name" value="PROFILINPLNT"/>
</dbReference>
<dbReference type="EMBL" id="ML119720">
    <property type="protein sequence ID" value="RPA77860.1"/>
    <property type="molecule type" value="Genomic_DNA"/>
</dbReference>
<dbReference type="PRINTS" id="PR00392">
    <property type="entry name" value="PROFILIN"/>
</dbReference>
<dbReference type="InterPro" id="IPR048278">
    <property type="entry name" value="PFN"/>
</dbReference>
<dbReference type="Proteomes" id="UP000275078">
    <property type="component" value="Unassembled WGS sequence"/>
</dbReference>
<sequence>MSSWQPYVDSSLVGSGKIDKAAIFSAAGDSVWAVTPGFNIKPEEVQSIIGAFSDPSNIRQSGLFVAGEKYIALGCDEESINGKRDKTGLVIVKTKAAIIIGHYPETVQPGEATTVVYKLMDYFKGLGY</sequence>
<dbReference type="PROSITE" id="PS00414">
    <property type="entry name" value="PROFILIN"/>
    <property type="match status" value="1"/>
</dbReference>
<keyword evidence="4 7" id="KW-0009">Actin-binding</keyword>
<dbReference type="FunFam" id="3.30.450.30:FF:000001">
    <property type="entry name" value="Profilin"/>
    <property type="match status" value="1"/>
</dbReference>
<gene>
    <name evidence="8" type="ORF">BJ508DRAFT_329867</name>
</gene>
<evidence type="ECO:0000313" key="8">
    <source>
        <dbReference type="EMBL" id="RPA77860.1"/>
    </source>
</evidence>
<name>A0A3N4I176_ASCIM</name>
<dbReference type="STRING" id="1160509.A0A3N4I176"/>
<evidence type="ECO:0000256" key="7">
    <source>
        <dbReference type="RuleBase" id="RU003909"/>
    </source>
</evidence>
<dbReference type="InterPro" id="IPR027310">
    <property type="entry name" value="Profilin_CS"/>
</dbReference>
<dbReference type="GO" id="GO:1903475">
    <property type="term" value="P:mitotic actomyosin contractile ring assembly"/>
    <property type="evidence" value="ECO:0007669"/>
    <property type="project" value="UniProtKB-ARBA"/>
</dbReference>
<comment type="subcellular location">
    <subcellularLocation>
        <location evidence="1">Cytoplasm</location>
        <location evidence="1">Cytoskeleton</location>
    </subcellularLocation>
</comment>
<evidence type="ECO:0000256" key="4">
    <source>
        <dbReference type="ARBA" id="ARBA00023203"/>
    </source>
</evidence>
<dbReference type="CDD" id="cd00148">
    <property type="entry name" value="PROF"/>
    <property type="match status" value="1"/>
</dbReference>
<protein>
    <recommendedName>
        <fullName evidence="7">Profilin</fullName>
    </recommendedName>
</protein>
<dbReference type="GO" id="GO:0005938">
    <property type="term" value="C:cell cortex"/>
    <property type="evidence" value="ECO:0007669"/>
    <property type="project" value="TreeGrafter"/>
</dbReference>
<dbReference type="PANTHER" id="PTHR11604:SF0">
    <property type="entry name" value="PROFILIN"/>
    <property type="match status" value="1"/>
</dbReference>
<evidence type="ECO:0000313" key="9">
    <source>
        <dbReference type="Proteomes" id="UP000275078"/>
    </source>
</evidence>
<evidence type="ECO:0000256" key="5">
    <source>
        <dbReference type="ARBA" id="ARBA00023212"/>
    </source>
</evidence>